<evidence type="ECO:0008006" key="8">
    <source>
        <dbReference type="Google" id="ProtNLM"/>
    </source>
</evidence>
<dbReference type="InterPro" id="IPR006059">
    <property type="entry name" value="SBP"/>
</dbReference>
<evidence type="ECO:0000256" key="1">
    <source>
        <dbReference type="ARBA" id="ARBA00022475"/>
    </source>
</evidence>
<evidence type="ECO:0000256" key="5">
    <source>
        <dbReference type="ARBA" id="ARBA00023288"/>
    </source>
</evidence>
<keyword evidence="2" id="KW-0732">Signal</keyword>
<keyword evidence="1" id="KW-1003">Cell membrane</keyword>
<dbReference type="EMBL" id="BAABZQ010000001">
    <property type="protein sequence ID" value="GAA6502978.1"/>
    <property type="molecule type" value="Genomic_DNA"/>
</dbReference>
<reference evidence="6 7" key="1">
    <citation type="submission" date="2024-04" db="EMBL/GenBank/DDBJ databases">
        <title>Defined microbial consortia suppress multidrug-resistant proinflammatory Enterobacteriaceae via ecological control.</title>
        <authorList>
            <person name="Furuichi M."/>
            <person name="Kawaguchi T."/>
            <person name="Pust M."/>
            <person name="Yasuma K."/>
            <person name="Plichta D."/>
            <person name="Hasegawa N."/>
            <person name="Ohya T."/>
            <person name="Bhattarai S."/>
            <person name="Sasajima S."/>
            <person name="Aoto Y."/>
            <person name="Tuganbaev T."/>
            <person name="Yaginuma M."/>
            <person name="Ueda M."/>
            <person name="Okahashi N."/>
            <person name="Amafuji K."/>
            <person name="Kiridooshi Y."/>
            <person name="Sugita K."/>
            <person name="Strazar M."/>
            <person name="Skelly A."/>
            <person name="Suda W."/>
            <person name="Hattori M."/>
            <person name="Nakamoto N."/>
            <person name="Caballero S."/>
            <person name="Norman J."/>
            <person name="Olle B."/>
            <person name="Tanoue T."/>
            <person name="Arita M."/>
            <person name="Bucci V."/>
            <person name="Atarashi K."/>
            <person name="Xavier R."/>
            <person name="Honda K."/>
        </authorList>
    </citation>
    <scope>NUCLEOTIDE SEQUENCE [LARGE SCALE GENOMIC DNA]</scope>
    <source>
        <strain evidence="7">k34-0107-D12</strain>
    </source>
</reference>
<evidence type="ECO:0000256" key="4">
    <source>
        <dbReference type="ARBA" id="ARBA00023139"/>
    </source>
</evidence>
<dbReference type="InterPro" id="IPR050490">
    <property type="entry name" value="Bact_solute-bd_prot1"/>
</dbReference>
<gene>
    <name evidence="6" type="ORF">K340107D12_57940</name>
</gene>
<dbReference type="PANTHER" id="PTHR43649">
    <property type="entry name" value="ARABINOSE-BINDING PROTEIN-RELATED"/>
    <property type="match status" value="1"/>
</dbReference>
<dbReference type="PANTHER" id="PTHR43649:SF33">
    <property type="entry name" value="POLYGALACTURONAN_RHAMNOGALACTURONAN-BINDING PROTEIN YTCQ"/>
    <property type="match status" value="1"/>
</dbReference>
<keyword evidence="3" id="KW-0472">Membrane</keyword>
<protein>
    <recommendedName>
        <fullName evidence="8">Extracellular solute-binding protein</fullName>
    </recommendedName>
</protein>
<dbReference type="Gene3D" id="3.40.190.10">
    <property type="entry name" value="Periplasmic binding protein-like II"/>
    <property type="match status" value="1"/>
</dbReference>
<evidence type="ECO:0000313" key="7">
    <source>
        <dbReference type="Proteomes" id="UP001600941"/>
    </source>
</evidence>
<keyword evidence="7" id="KW-1185">Reference proteome</keyword>
<accession>A0ABQ0C2G3</accession>
<evidence type="ECO:0000256" key="3">
    <source>
        <dbReference type="ARBA" id="ARBA00023136"/>
    </source>
</evidence>
<dbReference type="RefSeq" id="WP_227211655.1">
    <property type="nucleotide sequence ID" value="NZ_BAABZQ010000001.1"/>
</dbReference>
<dbReference type="SUPFAM" id="SSF53850">
    <property type="entry name" value="Periplasmic binding protein-like II"/>
    <property type="match status" value="1"/>
</dbReference>
<evidence type="ECO:0000313" key="6">
    <source>
        <dbReference type="EMBL" id="GAA6502978.1"/>
    </source>
</evidence>
<organism evidence="6 7">
    <name type="scientific">Blautia parvula</name>
    <dbReference type="NCBI Taxonomy" id="2877527"/>
    <lineage>
        <taxon>Bacteria</taxon>
        <taxon>Bacillati</taxon>
        <taxon>Bacillota</taxon>
        <taxon>Clostridia</taxon>
        <taxon>Lachnospirales</taxon>
        <taxon>Lachnospiraceae</taxon>
        <taxon>Blautia</taxon>
    </lineage>
</organism>
<keyword evidence="5" id="KW-0449">Lipoprotein</keyword>
<keyword evidence="4" id="KW-0564">Palmitate</keyword>
<comment type="caution">
    <text evidence="6">The sequence shown here is derived from an EMBL/GenBank/DDBJ whole genome shotgun (WGS) entry which is preliminary data.</text>
</comment>
<evidence type="ECO:0000256" key="2">
    <source>
        <dbReference type="ARBA" id="ARBA00022729"/>
    </source>
</evidence>
<proteinExistence type="predicted"/>
<dbReference type="Proteomes" id="UP001600941">
    <property type="component" value="Unassembled WGS sequence"/>
</dbReference>
<name>A0ABQ0C2G3_9FIRM</name>
<dbReference type="Pfam" id="PF01547">
    <property type="entry name" value="SBP_bac_1"/>
    <property type="match status" value="1"/>
</dbReference>
<sequence>MKKYILGILLGAGILCAGCGGKDHKVQEVPADEKAYGEEITLMHPDADKAEFRQYIEAAEKELDMKIHLLASPINADNRHARISTILSSGDDSVDVIAVNDEMINEFKYQGYLEPLGDDVMTEEICACYPQDYMEKIAMAEGKVYSVPYMMDLMVFWVNEKFLDKAGIAAVTSRGDFEKLLDGRYGYGNYGYGSAWETTYVYNELSQFINMFGGTYGDWKDENTRQALVFLHDMAEADKTPREQLVDQYEQMEQKFIQGKYGAIFMYSGAMDTFLRAGVYGNDKIHAAPMPLFKKNATNVATWQYVLNKASVHKEAAKKFLSYAAGYEGSAAYAEHMKKLPARLDIILEGNLDIPDLDILKKYAEELELKSRPLSKTPMKDIKAIGELFQKYITDEISLDEFCQRAENVLP</sequence>